<dbReference type="Proteomes" id="UP001055072">
    <property type="component" value="Unassembled WGS sequence"/>
</dbReference>
<evidence type="ECO:0000313" key="1">
    <source>
        <dbReference type="EMBL" id="KAI0090674.1"/>
    </source>
</evidence>
<sequence>MSLFRAAILFHCLSALYVLSLIIRGHIRPPLFRGRPSVDAQFFYNITNPRGLCVSPTGHDVSHSGYIGLQGDTDNSPKRSFFWFFEAEQNSKDAPVILAFGGGPGTSGMMYATFGQSPCVISSNGTVPNPDRWTEHYNLIILDHPINVGFSYGTHVNNSHQAALDVYDFLQKFYKIFPDLLKNHLVIAGGSYGGIYVPNIASVIYKENLAVRAGKGQPGAKYVNLHSMMLSNPVVDPLSHFRWLPYYRCEVSGIYNETTCRKVYAGLPSCLEAVSLSYRHPTTQHRKDAEDICNENLEGDTQGYLLEDVRVKCKTDPDELPVKCHPQFQWVNDFFTADSSRRALGIPDHVNFTSLSKVVNQEFHEFGDFVQPHSLLYEPLLKDGIRLLHYVGAQDANCAWPGVFSALKLIESPFQNDFITAEDIQWPSNTSEVSTVRAVGPGAGNFTYFLIQNAGHFVVNNQRALVKGIVEHWIDNKPWFD</sequence>
<proteinExistence type="predicted"/>
<evidence type="ECO:0000313" key="2">
    <source>
        <dbReference type="Proteomes" id="UP001055072"/>
    </source>
</evidence>
<accession>A0ACB8U918</accession>
<dbReference type="EMBL" id="MU274907">
    <property type="protein sequence ID" value="KAI0090674.1"/>
    <property type="molecule type" value="Genomic_DNA"/>
</dbReference>
<organism evidence="1 2">
    <name type="scientific">Irpex rosettiformis</name>
    <dbReference type="NCBI Taxonomy" id="378272"/>
    <lineage>
        <taxon>Eukaryota</taxon>
        <taxon>Fungi</taxon>
        <taxon>Dikarya</taxon>
        <taxon>Basidiomycota</taxon>
        <taxon>Agaricomycotina</taxon>
        <taxon>Agaricomycetes</taxon>
        <taxon>Polyporales</taxon>
        <taxon>Irpicaceae</taxon>
        <taxon>Irpex</taxon>
    </lineage>
</organism>
<protein>
    <submittedName>
        <fullName evidence="1">Alpha/beta-hydrolase</fullName>
    </submittedName>
</protein>
<comment type="caution">
    <text evidence="1">The sequence shown here is derived from an EMBL/GenBank/DDBJ whole genome shotgun (WGS) entry which is preliminary data.</text>
</comment>
<reference evidence="1" key="1">
    <citation type="journal article" date="2021" name="Environ. Microbiol.">
        <title>Gene family expansions and transcriptome signatures uncover fungal adaptations to wood decay.</title>
        <authorList>
            <person name="Hage H."/>
            <person name="Miyauchi S."/>
            <person name="Viragh M."/>
            <person name="Drula E."/>
            <person name="Min B."/>
            <person name="Chaduli D."/>
            <person name="Navarro D."/>
            <person name="Favel A."/>
            <person name="Norest M."/>
            <person name="Lesage-Meessen L."/>
            <person name="Balint B."/>
            <person name="Merenyi Z."/>
            <person name="de Eugenio L."/>
            <person name="Morin E."/>
            <person name="Martinez A.T."/>
            <person name="Baldrian P."/>
            <person name="Stursova M."/>
            <person name="Martinez M.J."/>
            <person name="Novotny C."/>
            <person name="Magnuson J.K."/>
            <person name="Spatafora J.W."/>
            <person name="Maurice S."/>
            <person name="Pangilinan J."/>
            <person name="Andreopoulos W."/>
            <person name="LaButti K."/>
            <person name="Hundley H."/>
            <person name="Na H."/>
            <person name="Kuo A."/>
            <person name="Barry K."/>
            <person name="Lipzen A."/>
            <person name="Henrissat B."/>
            <person name="Riley R."/>
            <person name="Ahrendt S."/>
            <person name="Nagy L.G."/>
            <person name="Grigoriev I.V."/>
            <person name="Martin F."/>
            <person name="Rosso M.N."/>
        </authorList>
    </citation>
    <scope>NUCLEOTIDE SEQUENCE</scope>
    <source>
        <strain evidence="1">CBS 384.51</strain>
    </source>
</reference>
<name>A0ACB8U918_9APHY</name>
<gene>
    <name evidence="1" type="ORF">BDY19DRAFT_936627</name>
</gene>
<keyword evidence="2" id="KW-1185">Reference proteome</keyword>